<evidence type="ECO:0000256" key="1">
    <source>
        <dbReference type="SAM" id="SignalP"/>
    </source>
</evidence>
<feature type="chain" id="PRO_5046760282" evidence="1">
    <location>
        <begin position="19"/>
        <end position="133"/>
    </location>
</feature>
<reference evidence="2 3" key="1">
    <citation type="submission" date="2017-05" db="EMBL/GenBank/DDBJ databases">
        <authorList>
            <person name="Varghese N."/>
            <person name="Submissions S."/>
        </authorList>
    </citation>
    <scope>NUCLEOTIDE SEQUENCE [LARGE SCALE GENOMIC DNA]</scope>
    <source>
        <strain evidence="2 3">CGMCC 1.7287</strain>
    </source>
</reference>
<dbReference type="CDD" id="cd22784">
    <property type="entry name" value="DPBB_MltA_YuiC-like"/>
    <property type="match status" value="1"/>
</dbReference>
<accession>A0ABY1S1X7</accession>
<comment type="caution">
    <text evidence="2">The sequence shown here is derived from an EMBL/GenBank/DDBJ whole genome shotgun (WGS) entry which is preliminary data.</text>
</comment>
<keyword evidence="3" id="KW-1185">Reference proteome</keyword>
<proteinExistence type="predicted"/>
<keyword evidence="1" id="KW-0732">Signal</keyword>
<gene>
    <name evidence="2" type="ORF">SAMN04487964_11074</name>
</gene>
<evidence type="ECO:0000313" key="3">
    <source>
        <dbReference type="Proteomes" id="UP001159257"/>
    </source>
</evidence>
<name>A0ABY1S1X7_9GAMM</name>
<dbReference type="Proteomes" id="UP001159257">
    <property type="component" value="Unassembled WGS sequence"/>
</dbReference>
<organism evidence="2 3">
    <name type="scientific">Marinobacterium sediminicola</name>
    <dbReference type="NCBI Taxonomy" id="518898"/>
    <lineage>
        <taxon>Bacteria</taxon>
        <taxon>Pseudomonadati</taxon>
        <taxon>Pseudomonadota</taxon>
        <taxon>Gammaproteobacteria</taxon>
        <taxon>Oceanospirillales</taxon>
        <taxon>Oceanospirillaceae</taxon>
        <taxon>Marinobacterium</taxon>
    </lineage>
</organism>
<protein>
    <submittedName>
        <fullName evidence="2">3D (Asp-Asp-Asp) domain-containing protein</fullName>
    </submittedName>
</protein>
<sequence length="133" mass="14835">MTASPFKWLFLLALSALAGCGEAVPETRSLTVQASAYNSVEAQTNDNPTLAAWGDTLKPGMKAVAVSRDLIREGLSHNTLIEIEGLPGQYRVLDKMNKRWQRKIDIYMGEDIEAARAWGVRDVTIRWTPDEEE</sequence>
<dbReference type="EMBL" id="FXWV01000010">
    <property type="protein sequence ID" value="SMR75537.1"/>
    <property type="molecule type" value="Genomic_DNA"/>
</dbReference>
<feature type="signal peptide" evidence="1">
    <location>
        <begin position="1"/>
        <end position="18"/>
    </location>
</feature>
<evidence type="ECO:0000313" key="2">
    <source>
        <dbReference type="EMBL" id="SMR75537.1"/>
    </source>
</evidence>
<dbReference type="PROSITE" id="PS51257">
    <property type="entry name" value="PROKAR_LIPOPROTEIN"/>
    <property type="match status" value="1"/>
</dbReference>